<dbReference type="Proteomes" id="UP001159363">
    <property type="component" value="Chromosome 8"/>
</dbReference>
<evidence type="ECO:0000313" key="3">
    <source>
        <dbReference type="Proteomes" id="UP001159363"/>
    </source>
</evidence>
<comment type="caution">
    <text evidence="2">The sequence shown here is derived from an EMBL/GenBank/DDBJ whole genome shotgun (WGS) entry which is preliminary data.</text>
</comment>
<evidence type="ECO:0000313" key="2">
    <source>
        <dbReference type="EMBL" id="KAJ8875119.1"/>
    </source>
</evidence>
<dbReference type="EMBL" id="JARBHB010000009">
    <property type="protein sequence ID" value="KAJ8875119.1"/>
    <property type="molecule type" value="Genomic_DNA"/>
</dbReference>
<feature type="region of interest" description="Disordered" evidence="1">
    <location>
        <begin position="38"/>
        <end position="116"/>
    </location>
</feature>
<name>A0ABQ9GSW0_9NEOP</name>
<accession>A0ABQ9GSW0</accession>
<proteinExistence type="predicted"/>
<organism evidence="2 3">
    <name type="scientific">Dryococelus australis</name>
    <dbReference type="NCBI Taxonomy" id="614101"/>
    <lineage>
        <taxon>Eukaryota</taxon>
        <taxon>Metazoa</taxon>
        <taxon>Ecdysozoa</taxon>
        <taxon>Arthropoda</taxon>
        <taxon>Hexapoda</taxon>
        <taxon>Insecta</taxon>
        <taxon>Pterygota</taxon>
        <taxon>Neoptera</taxon>
        <taxon>Polyneoptera</taxon>
        <taxon>Phasmatodea</taxon>
        <taxon>Verophasmatodea</taxon>
        <taxon>Anareolatae</taxon>
        <taxon>Phasmatidae</taxon>
        <taxon>Eurycanthinae</taxon>
        <taxon>Dryococelus</taxon>
    </lineage>
</organism>
<gene>
    <name evidence="2" type="ORF">PR048_023012</name>
</gene>
<protein>
    <submittedName>
        <fullName evidence="2">Uncharacterized protein</fullName>
    </submittedName>
</protein>
<feature type="compositionally biased region" description="Basic and acidic residues" evidence="1">
    <location>
        <begin position="52"/>
        <end position="61"/>
    </location>
</feature>
<evidence type="ECO:0000256" key="1">
    <source>
        <dbReference type="SAM" id="MobiDB-lite"/>
    </source>
</evidence>
<keyword evidence="3" id="KW-1185">Reference proteome</keyword>
<sequence length="116" mass="12659">MCVLQLSNENDLTSVQVYNAYDTGLLWKCLPNTTLAGGKETSAPGFNHKDHRKENLREKGMTRQHSRVVIRPLPCSSSSTSREQKPNSPVPATKCDKIDSANGLGHHSESGNALQA</sequence>
<reference evidence="2 3" key="1">
    <citation type="submission" date="2023-02" db="EMBL/GenBank/DDBJ databases">
        <title>LHISI_Scaffold_Assembly.</title>
        <authorList>
            <person name="Stuart O.P."/>
            <person name="Cleave R."/>
            <person name="Magrath M.J.L."/>
            <person name="Mikheyev A.S."/>
        </authorList>
    </citation>
    <scope>NUCLEOTIDE SEQUENCE [LARGE SCALE GENOMIC DNA]</scope>
    <source>
        <strain evidence="2">Daus_M_001</strain>
        <tissue evidence="2">Leg muscle</tissue>
    </source>
</reference>